<name>A0AC35TQE0_9BILA</name>
<organism evidence="1 2">
    <name type="scientific">Rhabditophanes sp. KR3021</name>
    <dbReference type="NCBI Taxonomy" id="114890"/>
    <lineage>
        <taxon>Eukaryota</taxon>
        <taxon>Metazoa</taxon>
        <taxon>Ecdysozoa</taxon>
        <taxon>Nematoda</taxon>
        <taxon>Chromadorea</taxon>
        <taxon>Rhabditida</taxon>
        <taxon>Tylenchina</taxon>
        <taxon>Panagrolaimomorpha</taxon>
        <taxon>Strongyloidoidea</taxon>
        <taxon>Alloionematidae</taxon>
        <taxon>Rhabditophanes</taxon>
    </lineage>
</organism>
<dbReference type="Proteomes" id="UP000095286">
    <property type="component" value="Unplaced"/>
</dbReference>
<accession>A0AC35TQE0</accession>
<evidence type="ECO:0000313" key="2">
    <source>
        <dbReference type="WBParaSite" id="RSKR_0000299775.1"/>
    </source>
</evidence>
<proteinExistence type="predicted"/>
<sequence>LTNHSDYGPLSVKKYTIFPAETCGSVGMRFLIIASTASTVLKAADDEKGRNHRNYAVFPRKRILCQ</sequence>
<protein>
    <submittedName>
        <fullName evidence="2">MSP domain-containing protein</fullName>
    </submittedName>
</protein>
<reference evidence="2" key="1">
    <citation type="submission" date="2016-11" db="UniProtKB">
        <authorList>
            <consortium name="WormBaseParasite"/>
        </authorList>
    </citation>
    <scope>IDENTIFICATION</scope>
    <source>
        <strain evidence="2">KR3021</strain>
    </source>
</reference>
<dbReference type="WBParaSite" id="RSKR_0000299775.1">
    <property type="protein sequence ID" value="RSKR_0000299775.1"/>
    <property type="gene ID" value="RSKR_0000299775"/>
</dbReference>
<evidence type="ECO:0000313" key="1">
    <source>
        <dbReference type="Proteomes" id="UP000095286"/>
    </source>
</evidence>